<keyword evidence="2 6" id="KW-0378">Hydrolase</keyword>
<comment type="catalytic activity">
    <reaction evidence="4">
        <text>Hydrolysis of terminal, non-reducing alpha-D-xylose residues with release of alpha-D-xylose.</text>
        <dbReference type="EC" id="3.2.1.177"/>
    </reaction>
</comment>
<dbReference type="Pfam" id="PF13802">
    <property type="entry name" value="Gal_mutarotas_2"/>
    <property type="match status" value="1"/>
</dbReference>
<organism evidence="10 11">
    <name type="scientific">Emericellopsis cladophorae</name>
    <dbReference type="NCBI Taxonomy" id="2686198"/>
    <lineage>
        <taxon>Eukaryota</taxon>
        <taxon>Fungi</taxon>
        <taxon>Dikarya</taxon>
        <taxon>Ascomycota</taxon>
        <taxon>Pezizomycotina</taxon>
        <taxon>Sordariomycetes</taxon>
        <taxon>Hypocreomycetidae</taxon>
        <taxon>Hypocreales</taxon>
        <taxon>Bionectriaceae</taxon>
        <taxon>Emericellopsis</taxon>
    </lineage>
</organism>
<dbReference type="PANTHER" id="PTHR43053">
    <property type="entry name" value="GLYCOSIDASE FAMILY 31"/>
    <property type="match status" value="1"/>
</dbReference>
<dbReference type="CDD" id="cd06593">
    <property type="entry name" value="GH31_xylosidase_YicI"/>
    <property type="match status" value="1"/>
</dbReference>
<dbReference type="EC" id="3.2.1.177" evidence="5"/>
<dbReference type="GO" id="GO:0061634">
    <property type="term" value="F:alpha-D-xyloside xylohydrolase"/>
    <property type="evidence" value="ECO:0007669"/>
    <property type="project" value="UniProtKB-EC"/>
</dbReference>
<gene>
    <name evidence="10" type="ORF">J7T54_006538</name>
</gene>
<proteinExistence type="inferred from homology"/>
<dbReference type="SUPFAM" id="SSF51011">
    <property type="entry name" value="Glycosyl hydrolase domain"/>
    <property type="match status" value="1"/>
</dbReference>
<dbReference type="NCBIfam" id="NF007940">
    <property type="entry name" value="PRK10658.1"/>
    <property type="match status" value="1"/>
</dbReference>
<comment type="similarity">
    <text evidence="1 6">Belongs to the glycosyl hydrolase 31 family.</text>
</comment>
<dbReference type="InterPro" id="IPR013780">
    <property type="entry name" value="Glyco_hydro_b"/>
</dbReference>
<dbReference type="Proteomes" id="UP001055219">
    <property type="component" value="Unassembled WGS sequence"/>
</dbReference>
<dbReference type="CDD" id="cd14752">
    <property type="entry name" value="GH31_N"/>
    <property type="match status" value="1"/>
</dbReference>
<reference evidence="10" key="1">
    <citation type="journal article" date="2021" name="J Fungi (Basel)">
        <title>Genomic and Metabolomic Analyses of the Marine Fungus Emericellopsis cladophorae: Insights into Saltwater Adaptability Mechanisms and Its Biosynthetic Potential.</title>
        <authorList>
            <person name="Goncalves M.F.M."/>
            <person name="Hilario S."/>
            <person name="Van de Peer Y."/>
            <person name="Esteves A.C."/>
            <person name="Alves A."/>
        </authorList>
    </citation>
    <scope>NUCLEOTIDE SEQUENCE</scope>
    <source>
        <strain evidence="10">MUM 19.33</strain>
    </source>
</reference>
<sequence>MVKLRDGMWLPAEGVRTEYAEEIFNITPLDGEQGLSLLCPVGQIRSRGNTLNMPTVTLDVKAEFDGVISLEAAHWRGAQNHGPHFDLYPDGKPSAEGKISKNDKNATTLASGSLAVTLESEPHRFGLKFHSTEGAKTLTTLGSRSVGFAYSPGPSTPMQTGDMRDFKHYMFFQTGLSVGESVHGLGERFTAWNKVGQSVSLWNADGGTSSDQAYKNVSFWMSNRGYGIFIDNPGRVDLAVGSERTSRVQHSVEGQRLKWYVIYGPTPKEILKKYSILTGKPGKVPGWSHGLWLTTSFTTNYDESTVTSFLEGMKNRNSPVDVFHFDCFWMKAFTWTDFVFDSERFPDPKGQIARLKEQGLCKKVCVWINPYIAEHGAAFKYAAEKGYLLKRKNGDIWQWDLWQAGMGLVDVTNPEARAWYTECLNGLFDQGVDALKTDFGERIPTLDVQWHDKTVDPHKMHNYYAFQYNQLVYEALQKRHGNDEAVLFARAACAGAQRFPLVWGGDCESTPEALAESIRGGLSMGLSGFSYWSCDIGGFEGSPPPWVYKRWVAMGLLCSHSRLHGSSSYRVPWTVDNDDKTEEGCSRTLAKWTALKTRLMPYFYAQGMESREGGIPLSLRTLALEFPEDPTAWFVDRQFMVGSQILAAPVFEECGEVEFYLPKGRWTSYFTGEVKTGPGWFSEKHAFGTLPLYVREGTILVLGNRKESGAVYEYSKDVEVALYEVKAGDKTTAVDYDGNVLGELVVGDDGKIKDTSFLKGDISISEMGRDLNGDPPVAIESI</sequence>
<reference evidence="10" key="2">
    <citation type="submission" date="2022-07" db="EMBL/GenBank/DDBJ databases">
        <authorList>
            <person name="Goncalves M.F.M."/>
            <person name="Hilario S."/>
            <person name="Van De Peer Y."/>
            <person name="Esteves A.C."/>
            <person name="Alves A."/>
        </authorList>
    </citation>
    <scope>NUCLEOTIDE SEQUENCE</scope>
    <source>
        <strain evidence="10">MUM 19.33</strain>
    </source>
</reference>
<feature type="domain" description="Glycoside hydrolase family 31 TIM barrel" evidence="7">
    <location>
        <begin position="284"/>
        <end position="605"/>
    </location>
</feature>
<accession>A0A9P9Y7H6</accession>
<dbReference type="GO" id="GO:0005975">
    <property type="term" value="P:carbohydrate metabolic process"/>
    <property type="evidence" value="ECO:0007669"/>
    <property type="project" value="InterPro"/>
</dbReference>
<evidence type="ECO:0000259" key="7">
    <source>
        <dbReference type="Pfam" id="PF01055"/>
    </source>
</evidence>
<dbReference type="RefSeq" id="XP_051365349.1">
    <property type="nucleotide sequence ID" value="XM_051502980.1"/>
</dbReference>
<evidence type="ECO:0000256" key="4">
    <source>
        <dbReference type="ARBA" id="ARBA00052064"/>
    </source>
</evidence>
<evidence type="ECO:0000256" key="6">
    <source>
        <dbReference type="RuleBase" id="RU361185"/>
    </source>
</evidence>
<comment type="caution">
    <text evidence="10">The sequence shown here is derived from an EMBL/GenBank/DDBJ whole genome shotgun (WGS) entry which is preliminary data.</text>
</comment>
<evidence type="ECO:0000259" key="8">
    <source>
        <dbReference type="Pfam" id="PF13802"/>
    </source>
</evidence>
<evidence type="ECO:0000256" key="5">
    <source>
        <dbReference type="ARBA" id="ARBA00066962"/>
    </source>
</evidence>
<dbReference type="InterPro" id="IPR025887">
    <property type="entry name" value="Glyco_hydro_31_N_dom"/>
</dbReference>
<dbReference type="Gene3D" id="2.60.40.1180">
    <property type="entry name" value="Golgi alpha-mannosidase II"/>
    <property type="match status" value="1"/>
</dbReference>
<name>A0A9P9Y7H6_9HYPO</name>
<keyword evidence="11" id="KW-1185">Reference proteome</keyword>
<dbReference type="OrthoDB" id="1334205at2759"/>
<dbReference type="InterPro" id="IPR017853">
    <property type="entry name" value="GH"/>
</dbReference>
<dbReference type="Pfam" id="PF21365">
    <property type="entry name" value="Glyco_hydro_31_3rd"/>
    <property type="match status" value="1"/>
</dbReference>
<evidence type="ECO:0000313" key="11">
    <source>
        <dbReference type="Proteomes" id="UP001055219"/>
    </source>
</evidence>
<evidence type="ECO:0000259" key="9">
    <source>
        <dbReference type="Pfam" id="PF21365"/>
    </source>
</evidence>
<dbReference type="EMBL" id="JAGIXG020000004">
    <property type="protein sequence ID" value="KAI6784493.1"/>
    <property type="molecule type" value="Genomic_DNA"/>
</dbReference>
<evidence type="ECO:0000256" key="2">
    <source>
        <dbReference type="ARBA" id="ARBA00022801"/>
    </source>
</evidence>
<dbReference type="SUPFAM" id="SSF51445">
    <property type="entry name" value="(Trans)glycosidases"/>
    <property type="match status" value="1"/>
</dbReference>
<dbReference type="AlphaFoldDB" id="A0A9P9Y7H6"/>
<dbReference type="GO" id="GO:0030246">
    <property type="term" value="F:carbohydrate binding"/>
    <property type="evidence" value="ECO:0007669"/>
    <property type="project" value="InterPro"/>
</dbReference>
<dbReference type="Gene3D" id="3.20.20.80">
    <property type="entry name" value="Glycosidases"/>
    <property type="match status" value="1"/>
</dbReference>
<dbReference type="Gene3D" id="2.60.40.1760">
    <property type="entry name" value="glycosyl hydrolase (family 31)"/>
    <property type="match status" value="1"/>
</dbReference>
<dbReference type="Pfam" id="PF01055">
    <property type="entry name" value="Glyco_hydro_31_2nd"/>
    <property type="match status" value="1"/>
</dbReference>
<evidence type="ECO:0000256" key="1">
    <source>
        <dbReference type="ARBA" id="ARBA00007806"/>
    </source>
</evidence>
<evidence type="ECO:0000313" key="10">
    <source>
        <dbReference type="EMBL" id="KAI6784493.1"/>
    </source>
</evidence>
<dbReference type="InterPro" id="IPR000322">
    <property type="entry name" value="Glyco_hydro_31_TIM"/>
</dbReference>
<keyword evidence="3 6" id="KW-0326">Glycosidase</keyword>
<dbReference type="FunFam" id="3.20.20.80:FF:000053">
    <property type="entry name" value="Alpha-xylosidase YicI"/>
    <property type="match status" value="1"/>
</dbReference>
<feature type="domain" description="Glycosyl hydrolase family 31 C-terminal" evidence="9">
    <location>
        <begin position="619"/>
        <end position="700"/>
    </location>
</feature>
<dbReference type="InterPro" id="IPR011013">
    <property type="entry name" value="Gal_mutarotase_sf_dom"/>
</dbReference>
<dbReference type="PANTHER" id="PTHR43053:SF4">
    <property type="entry name" value="MYOGENESIS-REGULATING GLYCOSIDASE"/>
    <property type="match status" value="1"/>
</dbReference>
<protein>
    <recommendedName>
        <fullName evidence="5">alpha-D-xyloside xylohydrolase</fullName>
        <ecNumber evidence="5">3.2.1.177</ecNumber>
    </recommendedName>
</protein>
<feature type="domain" description="Glycoside hydrolase family 31 N-terminal" evidence="8">
    <location>
        <begin position="60"/>
        <end position="236"/>
    </location>
</feature>
<dbReference type="InterPro" id="IPR048395">
    <property type="entry name" value="Glyco_hydro_31_C"/>
</dbReference>
<evidence type="ECO:0000256" key="3">
    <source>
        <dbReference type="ARBA" id="ARBA00023295"/>
    </source>
</evidence>
<dbReference type="GeneID" id="75833016"/>
<dbReference type="SUPFAM" id="SSF74650">
    <property type="entry name" value="Galactose mutarotase-like"/>
    <property type="match status" value="1"/>
</dbReference>
<dbReference type="InterPro" id="IPR050985">
    <property type="entry name" value="Alpha-glycosidase_related"/>
</dbReference>